<sequence>MGYHLSCRTEASVLTCQTRTNDIQPTKLRAFRYKELEIATGGFAGESLLGKGSYGWVYKGILKDGRLVAVKRASNGWRRLTESSPFENELEILSKIRCSHVVNLIGFSHDCKEILLVVDFMANGTLHDLLHRSPQPLSWAMRVHLAYQTAKAILALHTAAPPVIHRDIKSSNVLVDGNWNAKLGDFGLAIRGRIEDMVLLSTPPAGTMGYLDPGYVSPEHLSTKTDVFSFGILLLEIISSRNAIDVQFNPPSIVDWAVPLIKQGRALSICDSRAKLPANTTALKDMAVLAAHCVRLSTSKRPTMGDVVLGLREISKRIPFSNKFSRSAKPYLNSKLKVRPLEVCTTMATQVFEAGPRR</sequence>
<evidence type="ECO:0000313" key="2">
    <source>
        <dbReference type="Proteomes" id="UP001162992"/>
    </source>
</evidence>
<gene>
    <name evidence="1" type="ORF">O6H91_19G036100</name>
</gene>
<keyword evidence="2" id="KW-1185">Reference proteome</keyword>
<name>A0ACC2AU64_DIPCM</name>
<protein>
    <submittedName>
        <fullName evidence="1">Uncharacterized protein</fullName>
    </submittedName>
</protein>
<comment type="caution">
    <text evidence="1">The sequence shown here is derived from an EMBL/GenBank/DDBJ whole genome shotgun (WGS) entry which is preliminary data.</text>
</comment>
<proteinExistence type="predicted"/>
<accession>A0ACC2AU64</accession>
<evidence type="ECO:0000313" key="1">
    <source>
        <dbReference type="EMBL" id="KAJ7521059.1"/>
    </source>
</evidence>
<dbReference type="EMBL" id="CM055110">
    <property type="protein sequence ID" value="KAJ7521059.1"/>
    <property type="molecule type" value="Genomic_DNA"/>
</dbReference>
<dbReference type="Proteomes" id="UP001162992">
    <property type="component" value="Chromosome 19"/>
</dbReference>
<reference evidence="2" key="1">
    <citation type="journal article" date="2024" name="Proc. Natl. Acad. Sci. U.S.A.">
        <title>Extraordinary preservation of gene collinearity over three hundred million years revealed in homosporous lycophytes.</title>
        <authorList>
            <person name="Li C."/>
            <person name="Wickell D."/>
            <person name="Kuo L.Y."/>
            <person name="Chen X."/>
            <person name="Nie B."/>
            <person name="Liao X."/>
            <person name="Peng D."/>
            <person name="Ji J."/>
            <person name="Jenkins J."/>
            <person name="Williams M."/>
            <person name="Shu S."/>
            <person name="Plott C."/>
            <person name="Barry K."/>
            <person name="Rajasekar S."/>
            <person name="Grimwood J."/>
            <person name="Han X."/>
            <person name="Sun S."/>
            <person name="Hou Z."/>
            <person name="He W."/>
            <person name="Dai G."/>
            <person name="Sun C."/>
            <person name="Schmutz J."/>
            <person name="Leebens-Mack J.H."/>
            <person name="Li F.W."/>
            <person name="Wang L."/>
        </authorList>
    </citation>
    <scope>NUCLEOTIDE SEQUENCE [LARGE SCALE GENOMIC DNA]</scope>
    <source>
        <strain evidence="2">cv. PW_Plant_1</strain>
    </source>
</reference>
<organism evidence="1 2">
    <name type="scientific">Diphasiastrum complanatum</name>
    <name type="common">Issler's clubmoss</name>
    <name type="synonym">Lycopodium complanatum</name>
    <dbReference type="NCBI Taxonomy" id="34168"/>
    <lineage>
        <taxon>Eukaryota</taxon>
        <taxon>Viridiplantae</taxon>
        <taxon>Streptophyta</taxon>
        <taxon>Embryophyta</taxon>
        <taxon>Tracheophyta</taxon>
        <taxon>Lycopodiopsida</taxon>
        <taxon>Lycopodiales</taxon>
        <taxon>Lycopodiaceae</taxon>
        <taxon>Lycopodioideae</taxon>
        <taxon>Diphasiastrum</taxon>
    </lineage>
</organism>